<proteinExistence type="predicted"/>
<protein>
    <submittedName>
        <fullName evidence="1">Uncharacterized protein</fullName>
    </submittedName>
</protein>
<dbReference type="HOGENOM" id="CLU_1319404_0_0_7"/>
<name>A0A0B5BG24_9BACT</name>
<evidence type="ECO:0000313" key="2">
    <source>
        <dbReference type="Proteomes" id="UP000057609"/>
    </source>
</evidence>
<dbReference type="AlphaFoldDB" id="A0A0B5BG24"/>
<evidence type="ECO:0000313" key="1">
    <source>
        <dbReference type="EMBL" id="AJE03470.1"/>
    </source>
</evidence>
<reference evidence="1 2" key="1">
    <citation type="journal article" date="2015" name="Genome Announc.">
        <title>Complete Genome of Geobacter pickeringii G13T, a Metal-Reducing Isolate from Sedimentary Kaolin Deposits.</title>
        <authorList>
            <person name="Badalamenti J.P."/>
            <person name="Bond D.R."/>
        </authorList>
    </citation>
    <scope>NUCLEOTIDE SEQUENCE [LARGE SCALE GENOMIC DNA]</scope>
    <source>
        <strain evidence="1 2">G13</strain>
    </source>
</reference>
<organism evidence="1 2">
    <name type="scientific">Geobacter pickeringii</name>
    <dbReference type="NCBI Taxonomy" id="345632"/>
    <lineage>
        <taxon>Bacteria</taxon>
        <taxon>Pseudomonadati</taxon>
        <taxon>Thermodesulfobacteriota</taxon>
        <taxon>Desulfuromonadia</taxon>
        <taxon>Geobacterales</taxon>
        <taxon>Geobacteraceae</taxon>
        <taxon>Geobacter</taxon>
    </lineage>
</organism>
<dbReference type="KEGG" id="gpi:GPICK_09010"/>
<gene>
    <name evidence="1" type="ORF">GPICK_09010</name>
</gene>
<keyword evidence="2" id="KW-1185">Reference proteome</keyword>
<dbReference type="EMBL" id="CP009788">
    <property type="protein sequence ID" value="AJE03470.1"/>
    <property type="molecule type" value="Genomic_DNA"/>
</dbReference>
<accession>A0A0B5BG24</accession>
<dbReference type="Proteomes" id="UP000057609">
    <property type="component" value="Chromosome"/>
</dbReference>
<sequence>MSWLMNGDQGYKGRNDVCLPTWMDGYHWGLTGNSGAFPTVHVGGRRGGQWFEFDKWIRISAWLKAGGDPLEDKGTIYFQALVETVGMHEYSVNKFPLLRKNTRIFDESPHWDRINFPGWLRIDSDKTLVVYDDIYVATDDGAAARVEIGDAQEYTECKNLALQIPQKWSNDSISAQVHLGSFARGRRLFLYIFDSNGNHNAKGFAIEN</sequence>